<organism evidence="1 2">
    <name type="scientific">Paenibacillus mucilaginosus (strain KNP414)</name>
    <dbReference type="NCBI Taxonomy" id="1036673"/>
    <lineage>
        <taxon>Bacteria</taxon>
        <taxon>Bacillati</taxon>
        <taxon>Bacillota</taxon>
        <taxon>Bacilli</taxon>
        <taxon>Bacillales</taxon>
        <taxon>Paenibacillaceae</taxon>
        <taxon>Paenibacillus</taxon>
    </lineage>
</organism>
<proteinExistence type="predicted"/>
<reference evidence="2" key="1">
    <citation type="submission" date="2011-06" db="EMBL/GenBank/DDBJ databases">
        <title>Complete genome sequence of Paenibacillus mucilaginosus KNP414.</title>
        <authorList>
            <person name="Wang J."/>
            <person name="Hu S."/>
            <person name="Hu X."/>
            <person name="Zhang B."/>
            <person name="Dong D."/>
            <person name="Zhang S."/>
            <person name="Zhao K."/>
            <person name="Wu D."/>
        </authorList>
    </citation>
    <scope>NUCLEOTIDE SEQUENCE [LARGE SCALE GENOMIC DNA]</scope>
    <source>
        <strain evidence="2">KNP414</strain>
    </source>
</reference>
<reference evidence="1 2" key="2">
    <citation type="journal article" date="2013" name="Genome Announc.">
        <title>Genome Sequence of Growth-Improving Paenibacillus mucilaginosus Strain KNP414.</title>
        <authorList>
            <person name="Lu J.J."/>
            <person name="Wang J.F."/>
            <person name="Hu X.F."/>
        </authorList>
    </citation>
    <scope>NUCLEOTIDE SEQUENCE [LARGE SCALE GENOMIC DNA]</scope>
    <source>
        <strain evidence="1 2">KNP414</strain>
    </source>
</reference>
<name>F8FLB8_PAEMK</name>
<gene>
    <name evidence="1" type="ordered locus">KNP414_04961</name>
</gene>
<accession>F8FLB8</accession>
<sequence length="53" mass="5968">MNLNKSYIPMQCQFVGGMICHFVGSFGRSPLEFQPRGLYDESISYGKTRSCDA</sequence>
<dbReference type="AlphaFoldDB" id="F8FLB8"/>
<dbReference type="HOGENOM" id="CLU_3064253_0_0_9"/>
<evidence type="ECO:0000313" key="2">
    <source>
        <dbReference type="Proteomes" id="UP000006620"/>
    </source>
</evidence>
<protein>
    <submittedName>
        <fullName evidence="1">Uncharacterized protein</fullName>
    </submittedName>
</protein>
<dbReference type="EMBL" id="CP002869">
    <property type="protein sequence ID" value="AEI43486.1"/>
    <property type="molecule type" value="Genomic_DNA"/>
</dbReference>
<evidence type="ECO:0000313" key="1">
    <source>
        <dbReference type="EMBL" id="AEI43486.1"/>
    </source>
</evidence>
<dbReference type="Proteomes" id="UP000006620">
    <property type="component" value="Chromosome"/>
</dbReference>
<dbReference type="KEGG" id="pms:KNP414_04961"/>